<feature type="non-terminal residue" evidence="1">
    <location>
        <position position="8"/>
    </location>
</feature>
<protein>
    <submittedName>
        <fullName evidence="1">Uncharacterized protein</fullName>
    </submittedName>
</protein>
<gene>
    <name evidence="1" type="ORF">CISIN_1g0487041mg</name>
</gene>
<organism evidence="1 2">
    <name type="scientific">Citrus sinensis</name>
    <name type="common">Sweet orange</name>
    <name type="synonym">Citrus aurantium var. sinensis</name>
    <dbReference type="NCBI Taxonomy" id="2711"/>
    <lineage>
        <taxon>Eukaryota</taxon>
        <taxon>Viridiplantae</taxon>
        <taxon>Streptophyta</taxon>
        <taxon>Embryophyta</taxon>
        <taxon>Tracheophyta</taxon>
        <taxon>Spermatophyta</taxon>
        <taxon>Magnoliopsida</taxon>
        <taxon>eudicotyledons</taxon>
        <taxon>Gunneridae</taxon>
        <taxon>Pentapetalae</taxon>
        <taxon>rosids</taxon>
        <taxon>malvids</taxon>
        <taxon>Sapindales</taxon>
        <taxon>Rutaceae</taxon>
        <taxon>Aurantioideae</taxon>
        <taxon>Citrus</taxon>
    </lineage>
</organism>
<evidence type="ECO:0000313" key="2">
    <source>
        <dbReference type="Proteomes" id="UP000027120"/>
    </source>
</evidence>
<dbReference type="EMBL" id="KK785026">
    <property type="protein sequence ID" value="KDO52841.1"/>
    <property type="molecule type" value="Genomic_DNA"/>
</dbReference>
<evidence type="ECO:0000313" key="1">
    <source>
        <dbReference type="EMBL" id="KDO52841.1"/>
    </source>
</evidence>
<reference evidence="1 2" key="1">
    <citation type="submission" date="2014-04" db="EMBL/GenBank/DDBJ databases">
        <authorList>
            <consortium name="International Citrus Genome Consortium"/>
            <person name="Gmitter F."/>
            <person name="Chen C."/>
            <person name="Farmerie W."/>
            <person name="Harkins T."/>
            <person name="Desany B."/>
            <person name="Mohiuddin M."/>
            <person name="Kodira C."/>
            <person name="Borodovsky M."/>
            <person name="Lomsadze A."/>
            <person name="Burns P."/>
            <person name="Jenkins J."/>
            <person name="Prochnik S."/>
            <person name="Shu S."/>
            <person name="Chapman J."/>
            <person name="Pitluck S."/>
            <person name="Schmutz J."/>
            <person name="Rokhsar D."/>
        </authorList>
    </citation>
    <scope>NUCLEOTIDE SEQUENCE</scope>
</reference>
<accession>A0A067EPK8</accession>
<sequence length="8" mass="902">MAPLKVLM</sequence>
<dbReference type="Proteomes" id="UP000027120">
    <property type="component" value="Unassembled WGS sequence"/>
</dbReference>
<keyword evidence="2" id="KW-1185">Reference proteome</keyword>
<proteinExistence type="predicted"/>
<name>A0A067EPK8_CITSI</name>